<proteinExistence type="inferred from homology"/>
<dbReference type="InterPro" id="IPR001910">
    <property type="entry name" value="Inosine/uridine_hydrolase_dom"/>
</dbReference>
<dbReference type="GO" id="GO:0005829">
    <property type="term" value="C:cytosol"/>
    <property type="evidence" value="ECO:0007669"/>
    <property type="project" value="TreeGrafter"/>
</dbReference>
<dbReference type="InterPro" id="IPR036452">
    <property type="entry name" value="Ribo_hydro-like"/>
</dbReference>
<gene>
    <name evidence="5" type="ORF">CC78DRAFT_616273</name>
</gene>
<dbReference type="CDD" id="cd02651">
    <property type="entry name" value="nuc_hydro_IU_UC_XIUA"/>
    <property type="match status" value="1"/>
</dbReference>
<evidence type="ECO:0000256" key="3">
    <source>
        <dbReference type="ARBA" id="ARBA00023295"/>
    </source>
</evidence>
<dbReference type="GO" id="GO:0008477">
    <property type="term" value="F:purine nucleosidase activity"/>
    <property type="evidence" value="ECO:0007669"/>
    <property type="project" value="TreeGrafter"/>
</dbReference>
<comment type="similarity">
    <text evidence="1">Belongs to the IUNH family.</text>
</comment>
<keyword evidence="6" id="KW-1185">Reference proteome</keyword>
<evidence type="ECO:0000313" key="6">
    <source>
        <dbReference type="Proteomes" id="UP000800093"/>
    </source>
</evidence>
<protein>
    <submittedName>
        <fullName evidence="5">Nucleoside hydrolase</fullName>
    </submittedName>
</protein>
<accession>A0A9P4KEB2</accession>
<reference evidence="6" key="1">
    <citation type="journal article" date="2020" name="Stud. Mycol.">
        <title>101 Dothideomycetes genomes: A test case for predicting lifestyles and emergence of pathogens.</title>
        <authorList>
            <person name="Haridas S."/>
            <person name="Albert R."/>
            <person name="Binder M."/>
            <person name="Bloem J."/>
            <person name="LaButti K."/>
            <person name="Salamov A."/>
            <person name="Andreopoulos B."/>
            <person name="Baker S."/>
            <person name="Barry K."/>
            <person name="Bills G."/>
            <person name="Bluhm B."/>
            <person name="Cannon C."/>
            <person name="Castanera R."/>
            <person name="Culley D."/>
            <person name="Daum C."/>
            <person name="Ezra D."/>
            <person name="Gonzalez J."/>
            <person name="Henrissat B."/>
            <person name="Kuo A."/>
            <person name="Liang C."/>
            <person name="Lipzen A."/>
            <person name="Lutzoni F."/>
            <person name="Magnuson J."/>
            <person name="Mondo S."/>
            <person name="Nolan M."/>
            <person name="Ohm R."/>
            <person name="Pangilinan J."/>
            <person name="Park H.-J."/>
            <person name="Ramirez L."/>
            <person name="Alfaro M."/>
            <person name="Sun H."/>
            <person name="Tritt A."/>
            <person name="Yoshinaga Y."/>
            <person name="Zwiers L.-H."/>
            <person name="Turgeon B."/>
            <person name="Goodwin S."/>
            <person name="Spatafora J."/>
            <person name="Crous P."/>
            <person name="Grigoriev I."/>
        </authorList>
    </citation>
    <scope>NUCLEOTIDE SEQUENCE [LARGE SCALE GENOMIC DNA]</scope>
    <source>
        <strain evidence="6">CBS 304.66</strain>
    </source>
</reference>
<name>A0A9P4KEB2_9PLEO</name>
<dbReference type="OrthoDB" id="432381at2759"/>
<keyword evidence="2 5" id="KW-0378">Hydrolase</keyword>
<organism evidence="5 6">
    <name type="scientific">Lojkania enalia</name>
    <dbReference type="NCBI Taxonomy" id="147567"/>
    <lineage>
        <taxon>Eukaryota</taxon>
        <taxon>Fungi</taxon>
        <taxon>Dikarya</taxon>
        <taxon>Ascomycota</taxon>
        <taxon>Pezizomycotina</taxon>
        <taxon>Dothideomycetes</taxon>
        <taxon>Pleosporomycetidae</taxon>
        <taxon>Pleosporales</taxon>
        <taxon>Pleosporales incertae sedis</taxon>
        <taxon>Lojkania</taxon>
    </lineage>
</organism>
<dbReference type="SUPFAM" id="SSF53590">
    <property type="entry name" value="Nucleoside hydrolase"/>
    <property type="match status" value="1"/>
</dbReference>
<dbReference type="AlphaFoldDB" id="A0A9P4KEB2"/>
<evidence type="ECO:0000259" key="4">
    <source>
        <dbReference type="Pfam" id="PF01156"/>
    </source>
</evidence>
<feature type="domain" description="Inosine/uridine-preferring nucleoside hydrolase" evidence="4">
    <location>
        <begin position="6"/>
        <end position="365"/>
    </location>
</feature>
<dbReference type="PANTHER" id="PTHR12304">
    <property type="entry name" value="INOSINE-URIDINE PREFERRING NUCLEOSIDE HYDROLASE"/>
    <property type="match status" value="1"/>
</dbReference>
<dbReference type="PANTHER" id="PTHR12304:SF4">
    <property type="entry name" value="URIDINE NUCLEOSIDASE"/>
    <property type="match status" value="1"/>
</dbReference>
<evidence type="ECO:0000313" key="5">
    <source>
        <dbReference type="EMBL" id="KAF2264880.1"/>
    </source>
</evidence>
<evidence type="ECO:0000256" key="2">
    <source>
        <dbReference type="ARBA" id="ARBA00022801"/>
    </source>
</evidence>
<comment type="caution">
    <text evidence="5">The sequence shown here is derived from an EMBL/GenBank/DDBJ whole genome shotgun (WGS) entry which is preliminary data.</text>
</comment>
<dbReference type="Pfam" id="PF01156">
    <property type="entry name" value="IU_nuc_hydro"/>
    <property type="match status" value="1"/>
</dbReference>
<sequence length="398" mass="43469">MAKIPLWLDCDTGHDDAYALLLSTHDPHVNLLGVSTVHGNAPLDLTTFNTRSILEAIGRRDIRVYPGAAKPIAREAVHAADIHGTYLCESGLDGVTLLPQPVESAVTDVNYLEAMYKALIATSPNTAWLVSTGTLTNIGLLFQKYPDLAGHIKGLSIMGGAIGNGFTDAPMGKVKGEGERFGNWTAYAEFNLTAYGIQMYAYHQKCDPEASHFIFSNPVLNPKTTLIPLDLSHQVLGTKAIRRTLLFGSEQSLDTSTADTDRTPSALRALFYQIMTFFADTYAEVFALTEGPPLHDPLAVAAAIHPEIFDDHGRERFKVDIVIEGTHSVNQLDVEELGRTKATKLLPGQAGCRIPRGLDLPKFWELIESCLKSADNISPMPKLSHEELEKEGIFSKLS</sequence>
<dbReference type="Gene3D" id="3.90.245.10">
    <property type="entry name" value="Ribonucleoside hydrolase-like"/>
    <property type="match status" value="1"/>
</dbReference>
<dbReference type="EMBL" id="ML986612">
    <property type="protein sequence ID" value="KAF2264880.1"/>
    <property type="molecule type" value="Genomic_DNA"/>
</dbReference>
<dbReference type="GO" id="GO:0006152">
    <property type="term" value="P:purine nucleoside catabolic process"/>
    <property type="evidence" value="ECO:0007669"/>
    <property type="project" value="TreeGrafter"/>
</dbReference>
<dbReference type="InterPro" id="IPR023186">
    <property type="entry name" value="IUNH"/>
</dbReference>
<evidence type="ECO:0000256" key="1">
    <source>
        <dbReference type="ARBA" id="ARBA00009176"/>
    </source>
</evidence>
<keyword evidence="3" id="KW-0326">Glycosidase</keyword>
<dbReference type="Proteomes" id="UP000800093">
    <property type="component" value="Unassembled WGS sequence"/>
</dbReference>